<comment type="caution">
    <text evidence="1">The sequence shown here is derived from an EMBL/GenBank/DDBJ whole genome shotgun (WGS) entry which is preliminary data.</text>
</comment>
<dbReference type="EMBL" id="PRDK01000006">
    <property type="protein sequence ID" value="MBE8714430.1"/>
    <property type="molecule type" value="Genomic_DNA"/>
</dbReference>
<accession>A0A928UWB8</accession>
<keyword evidence="2" id="KW-1185">Reference proteome</keyword>
<sequence>MLKHTTLLFLVAFGWTVTAFAQQKIPFRLTKHNNIIVKALVNKTDSVDLMFQIAMPDASLAPDRKSKVESVQFDSTEYSGGLSRNNTVKVGPIEKDGILFFDNEYTGHEAEGKIGTGIFGGKAFKIDYDTNEFVVYDQLPSVDDYDAIPLVFKRGQFFIPANSIIQAVSYPTEFLLQSGYSGSLIYEQNFSDEHQFNDKMTFINEKTLKNSNGQSVLTKNGVIDQLSVGEFSLGDVPAGVFVGDLKIQKLSYFGADLLRRFNWIFNADRSIAYIQKSKYYNETYYILN</sequence>
<dbReference type="Proteomes" id="UP000616201">
    <property type="component" value="Unassembled WGS sequence"/>
</dbReference>
<evidence type="ECO:0000313" key="1">
    <source>
        <dbReference type="EMBL" id="MBE8714430.1"/>
    </source>
</evidence>
<evidence type="ECO:0000313" key="2">
    <source>
        <dbReference type="Proteomes" id="UP000616201"/>
    </source>
</evidence>
<dbReference type="AlphaFoldDB" id="A0A928UWB8"/>
<dbReference type="Gene3D" id="2.40.70.10">
    <property type="entry name" value="Acid Proteases"/>
    <property type="match status" value="1"/>
</dbReference>
<organism evidence="1 2">
    <name type="scientific">Sphingobacterium hungaricum</name>
    <dbReference type="NCBI Taxonomy" id="2082723"/>
    <lineage>
        <taxon>Bacteria</taxon>
        <taxon>Pseudomonadati</taxon>
        <taxon>Bacteroidota</taxon>
        <taxon>Sphingobacteriia</taxon>
        <taxon>Sphingobacteriales</taxon>
        <taxon>Sphingobacteriaceae</taxon>
        <taxon>Sphingobacterium</taxon>
    </lineage>
</organism>
<dbReference type="RefSeq" id="WP_196936321.1">
    <property type="nucleotide sequence ID" value="NZ_MU158698.1"/>
</dbReference>
<evidence type="ECO:0008006" key="3">
    <source>
        <dbReference type="Google" id="ProtNLM"/>
    </source>
</evidence>
<proteinExistence type="predicted"/>
<dbReference type="InterPro" id="IPR021109">
    <property type="entry name" value="Peptidase_aspartic_dom_sf"/>
</dbReference>
<name>A0A928UWB8_9SPHI</name>
<gene>
    <name evidence="1" type="ORF">C4F49_12130</name>
</gene>
<protein>
    <recommendedName>
        <fullName evidence="3">Aspartyl protease</fullName>
    </recommendedName>
</protein>
<reference evidence="1" key="1">
    <citation type="submission" date="2018-02" db="EMBL/GenBank/DDBJ databases">
        <authorList>
            <person name="Vasarhelyi B.M."/>
            <person name="Deshmukh S."/>
            <person name="Balint B."/>
            <person name="Kukolya J."/>
        </authorList>
    </citation>
    <scope>NUCLEOTIDE SEQUENCE</scope>
    <source>
        <strain evidence="1">KB22</strain>
    </source>
</reference>